<dbReference type="Gene3D" id="2.70.150.10">
    <property type="entry name" value="Calcium-transporting ATPase, cytoplasmic transduction domain A"/>
    <property type="match status" value="1"/>
</dbReference>
<dbReference type="RefSeq" id="WP_096999540.1">
    <property type="nucleotide sequence ID" value="NZ_OBEI01000001.1"/>
</dbReference>
<dbReference type="PROSITE" id="PS00154">
    <property type="entry name" value="ATPASE_E1_E2"/>
    <property type="match status" value="1"/>
</dbReference>
<dbReference type="Gene3D" id="3.40.1110.10">
    <property type="entry name" value="Calcium-transporting ATPase, cytoplasmic domain N"/>
    <property type="match status" value="2"/>
</dbReference>
<comment type="subcellular location">
    <subcellularLocation>
        <location evidence="1">Endomembrane system</location>
        <topology evidence="1">Multi-pass membrane protein</topology>
    </subcellularLocation>
</comment>
<evidence type="ECO:0000313" key="13">
    <source>
        <dbReference type="Proteomes" id="UP000219036"/>
    </source>
</evidence>
<dbReference type="GO" id="GO:0012505">
    <property type="term" value="C:endomembrane system"/>
    <property type="evidence" value="ECO:0007669"/>
    <property type="project" value="UniProtKB-SubCell"/>
</dbReference>
<keyword evidence="5" id="KW-0067">ATP-binding</keyword>
<dbReference type="InterPro" id="IPR023214">
    <property type="entry name" value="HAD_sf"/>
</dbReference>
<dbReference type="InterPro" id="IPR036412">
    <property type="entry name" value="HAD-like_sf"/>
</dbReference>
<evidence type="ECO:0000259" key="11">
    <source>
        <dbReference type="SMART" id="SM00831"/>
    </source>
</evidence>
<feature type="transmembrane region" description="Helical" evidence="10">
    <location>
        <begin position="808"/>
        <end position="825"/>
    </location>
</feature>
<dbReference type="SUPFAM" id="SSF56784">
    <property type="entry name" value="HAD-like"/>
    <property type="match status" value="1"/>
</dbReference>
<dbReference type="PANTHER" id="PTHR42861">
    <property type="entry name" value="CALCIUM-TRANSPORTING ATPASE"/>
    <property type="match status" value="1"/>
</dbReference>
<dbReference type="Gene3D" id="1.20.1110.10">
    <property type="entry name" value="Calcium-transporting ATPase, transmembrane domain"/>
    <property type="match status" value="2"/>
</dbReference>
<keyword evidence="9 10" id="KW-0472">Membrane</keyword>
<evidence type="ECO:0000256" key="3">
    <source>
        <dbReference type="ARBA" id="ARBA00022692"/>
    </source>
</evidence>
<protein>
    <submittedName>
        <fullName evidence="12">Ca2+-transporting ATPase</fullName>
    </submittedName>
</protein>
<dbReference type="FunFam" id="2.70.150.10:FF:000160">
    <property type="entry name" value="Sarcoplasmic/endoplasmic reticulum calcium ATPase 1"/>
    <property type="match status" value="1"/>
</dbReference>
<dbReference type="InterPro" id="IPR023299">
    <property type="entry name" value="ATPase_P-typ_cyto_dom_N"/>
</dbReference>
<dbReference type="Pfam" id="PF00122">
    <property type="entry name" value="E1-E2_ATPase"/>
    <property type="match status" value="1"/>
</dbReference>
<sequence>MKEKFHALTLEEVFKLLGSSPVGLTEEEVKKRIEKYGYNQIEEERESLFVIFFRQFNNPLVYILLFAMGITIYMGDKFDAAIIGGIVLINGFLGFFQEVKARVSIQSLKKLTETKAKVIRNGKEKIIPVSLIVPGDIVVLAEGDVVPADIRLIEATGLLVDESILTGESIPVEKKADILLEKDAPLYKRANLLFKGTIIVRGKGKGIVYATGKNTEIGKIAEKIKEKSPESPLNRALKSFSLKWMFILFGILSFILFLGIFQGRDLYKLFLLIISELVSAVPEGLPLVVTFVLVIGALALAKKKTLVKHLPAVETLGSATYIVSDKTGTITEGKLRVEEYTATDLEMLMLTAALCNDADEGRGDPLETALLRWLDQKNFDWKKARKAYRRIWEYPFDTNLRLMATVNKIDGTYYLFVKGAFETLSKMTEGDISQLEKWHDSLAEKGLRVLAFGYSKLDKVPDDIQKVKIKIAGLVGFLDPPKEGVKESVETARKAGIKVIMVTGDNIKTAVAVAEKVSIFRKGEIAILGEDIEKYTDEELYNLLKITSVVARATPEDKFRIVKVLQRNKEIVAVTGDGVNDVPALKVADLGIAMGSGTEAAKDVAKMIITDNNLSVIVDAIKQGRVIAHNIRKVIYYLLSCSFGEIFLITSTFLMNLPLPLYPVQILWINLVTEGVQDKTFAFGKEEKDFMAEKPKKPEKTFFDEKQLFDILYTAFIMGGINTALFAYLLKITSYETAVTIVFTSLIANQWINGIQSIKEEPFLKKPLKSLTVNPYMYIGTGIGFTLQLGAIYLFSEWIHTVPLSLQEWSYILISSIAVFTLIEIKKWIESIIR</sequence>
<keyword evidence="7" id="KW-1278">Translocase</keyword>
<evidence type="ECO:0000256" key="5">
    <source>
        <dbReference type="ARBA" id="ARBA00022840"/>
    </source>
</evidence>
<feature type="transmembrane region" description="Helical" evidence="10">
    <location>
        <begin position="284"/>
        <end position="301"/>
    </location>
</feature>
<keyword evidence="8 10" id="KW-1133">Transmembrane helix</keyword>
<accession>A0A285N2Z8</accession>
<dbReference type="InterPro" id="IPR059000">
    <property type="entry name" value="ATPase_P-type_domA"/>
</dbReference>
<dbReference type="SUPFAM" id="SSF81653">
    <property type="entry name" value="Calcium ATPase, transduction domain A"/>
    <property type="match status" value="1"/>
</dbReference>
<evidence type="ECO:0000256" key="8">
    <source>
        <dbReference type="ARBA" id="ARBA00022989"/>
    </source>
</evidence>
<dbReference type="OrthoDB" id="9779at2"/>
<evidence type="ECO:0000256" key="2">
    <source>
        <dbReference type="ARBA" id="ARBA00022553"/>
    </source>
</evidence>
<dbReference type="GO" id="GO:0016887">
    <property type="term" value="F:ATP hydrolysis activity"/>
    <property type="evidence" value="ECO:0007669"/>
    <property type="project" value="InterPro"/>
</dbReference>
<feature type="domain" description="Cation-transporting P-type ATPase N-terminal" evidence="11">
    <location>
        <begin position="4"/>
        <end position="76"/>
    </location>
</feature>
<organism evidence="12 13">
    <name type="scientific">Persephonella hydrogeniphila</name>
    <dbReference type="NCBI Taxonomy" id="198703"/>
    <lineage>
        <taxon>Bacteria</taxon>
        <taxon>Pseudomonadati</taxon>
        <taxon>Aquificota</taxon>
        <taxon>Aquificia</taxon>
        <taxon>Aquificales</taxon>
        <taxon>Hydrogenothermaceae</taxon>
        <taxon>Persephonella</taxon>
    </lineage>
</organism>
<dbReference type="Pfam" id="PF00690">
    <property type="entry name" value="Cation_ATPase_N"/>
    <property type="match status" value="1"/>
</dbReference>
<feature type="transmembrane region" description="Helical" evidence="10">
    <location>
        <begin position="776"/>
        <end position="796"/>
    </location>
</feature>
<keyword evidence="6" id="KW-0460">Magnesium</keyword>
<feature type="transmembrane region" description="Helical" evidence="10">
    <location>
        <begin position="711"/>
        <end position="730"/>
    </location>
</feature>
<name>A0A285N2Z8_9AQUI</name>
<evidence type="ECO:0000256" key="1">
    <source>
        <dbReference type="ARBA" id="ARBA00004127"/>
    </source>
</evidence>
<dbReference type="InterPro" id="IPR044492">
    <property type="entry name" value="P_typ_ATPase_HD_dom"/>
</dbReference>
<evidence type="ECO:0000256" key="4">
    <source>
        <dbReference type="ARBA" id="ARBA00022741"/>
    </source>
</evidence>
<feature type="transmembrane region" description="Helical" evidence="10">
    <location>
        <begin position="634"/>
        <end position="655"/>
    </location>
</feature>
<evidence type="ECO:0000256" key="10">
    <source>
        <dbReference type="SAM" id="Phobius"/>
    </source>
</evidence>
<evidence type="ECO:0000256" key="7">
    <source>
        <dbReference type="ARBA" id="ARBA00022967"/>
    </source>
</evidence>
<keyword evidence="3 10" id="KW-0812">Transmembrane</keyword>
<dbReference type="SFLD" id="SFLDG00002">
    <property type="entry name" value="C1.7:_P-type_atpase_like"/>
    <property type="match status" value="1"/>
</dbReference>
<evidence type="ECO:0000313" key="12">
    <source>
        <dbReference type="EMBL" id="SNZ03323.1"/>
    </source>
</evidence>
<dbReference type="AlphaFoldDB" id="A0A285N2Z8"/>
<dbReference type="InterPro" id="IPR001757">
    <property type="entry name" value="P_typ_ATPase"/>
</dbReference>
<dbReference type="PRINTS" id="PR00119">
    <property type="entry name" value="CATATPASE"/>
</dbReference>
<feature type="transmembrane region" description="Helical" evidence="10">
    <location>
        <begin position="80"/>
        <end position="99"/>
    </location>
</feature>
<evidence type="ECO:0000256" key="9">
    <source>
        <dbReference type="ARBA" id="ARBA00023136"/>
    </source>
</evidence>
<keyword evidence="2" id="KW-0597">Phosphoprotein</keyword>
<dbReference type="SMART" id="SM00831">
    <property type="entry name" value="Cation_ATPase_N"/>
    <property type="match status" value="1"/>
</dbReference>
<dbReference type="InterPro" id="IPR006068">
    <property type="entry name" value="ATPase_P-typ_cation-transptr_C"/>
</dbReference>
<dbReference type="InterPro" id="IPR023298">
    <property type="entry name" value="ATPase_P-typ_TM_dom_sf"/>
</dbReference>
<dbReference type="PRINTS" id="PR00120">
    <property type="entry name" value="HATPASE"/>
</dbReference>
<dbReference type="SFLD" id="SFLDF00027">
    <property type="entry name" value="p-type_atpase"/>
    <property type="match status" value="1"/>
</dbReference>
<dbReference type="Gene3D" id="3.40.50.1000">
    <property type="entry name" value="HAD superfamily/HAD-like"/>
    <property type="match status" value="2"/>
</dbReference>
<keyword evidence="4" id="KW-0547">Nucleotide-binding</keyword>
<dbReference type="EMBL" id="OBEI01000001">
    <property type="protein sequence ID" value="SNZ03323.1"/>
    <property type="molecule type" value="Genomic_DNA"/>
</dbReference>
<gene>
    <name evidence="12" type="ORF">SAMN06265182_0351</name>
</gene>
<dbReference type="GO" id="GO:0005524">
    <property type="term" value="F:ATP binding"/>
    <property type="evidence" value="ECO:0007669"/>
    <property type="project" value="UniProtKB-KW"/>
</dbReference>
<dbReference type="Proteomes" id="UP000219036">
    <property type="component" value="Unassembled WGS sequence"/>
</dbReference>
<reference evidence="13" key="1">
    <citation type="submission" date="2017-09" db="EMBL/GenBank/DDBJ databases">
        <authorList>
            <person name="Varghese N."/>
            <person name="Submissions S."/>
        </authorList>
    </citation>
    <scope>NUCLEOTIDE SEQUENCE [LARGE SCALE GENOMIC DNA]</scope>
    <source>
        <strain evidence="13">DSM 15103</strain>
    </source>
</reference>
<dbReference type="GO" id="GO:0016020">
    <property type="term" value="C:membrane"/>
    <property type="evidence" value="ECO:0007669"/>
    <property type="project" value="InterPro"/>
</dbReference>
<dbReference type="NCBIfam" id="TIGR01494">
    <property type="entry name" value="ATPase_P-type"/>
    <property type="match status" value="3"/>
</dbReference>
<dbReference type="InterPro" id="IPR004014">
    <property type="entry name" value="ATPase_P-typ_cation-transptr_N"/>
</dbReference>
<proteinExistence type="predicted"/>
<dbReference type="Pfam" id="PF00702">
    <property type="entry name" value="Hydrolase"/>
    <property type="match status" value="1"/>
</dbReference>
<dbReference type="SUPFAM" id="SSF81665">
    <property type="entry name" value="Calcium ATPase, transmembrane domain M"/>
    <property type="match status" value="1"/>
</dbReference>
<feature type="transmembrane region" description="Helical" evidence="10">
    <location>
        <begin position="244"/>
        <end position="264"/>
    </location>
</feature>
<evidence type="ECO:0000256" key="6">
    <source>
        <dbReference type="ARBA" id="ARBA00022842"/>
    </source>
</evidence>
<dbReference type="Pfam" id="PF00689">
    <property type="entry name" value="Cation_ATPase_C"/>
    <property type="match status" value="1"/>
</dbReference>
<feature type="transmembrane region" description="Helical" evidence="10">
    <location>
        <begin position="56"/>
        <end position="74"/>
    </location>
</feature>
<keyword evidence="13" id="KW-1185">Reference proteome</keyword>
<dbReference type="InterPro" id="IPR018303">
    <property type="entry name" value="ATPase_P-typ_P_site"/>
</dbReference>
<dbReference type="SFLD" id="SFLDS00003">
    <property type="entry name" value="Haloacid_Dehalogenase"/>
    <property type="match status" value="1"/>
</dbReference>
<dbReference type="InterPro" id="IPR008250">
    <property type="entry name" value="ATPase_P-typ_transduc_dom_A_sf"/>
</dbReference>